<accession>A0A6A6DP69</accession>
<evidence type="ECO:0008006" key="3">
    <source>
        <dbReference type="Google" id="ProtNLM"/>
    </source>
</evidence>
<protein>
    <recommendedName>
        <fullName evidence="3">Retrotransposon gag domain-containing protein</fullName>
    </recommendedName>
</protein>
<dbReference type="OrthoDB" id="4365667at2759"/>
<dbReference type="AlphaFoldDB" id="A0A6A6DP69"/>
<feature type="non-terminal residue" evidence="1">
    <location>
        <position position="1"/>
    </location>
</feature>
<evidence type="ECO:0000313" key="2">
    <source>
        <dbReference type="Proteomes" id="UP000800200"/>
    </source>
</evidence>
<name>A0A6A6DP69_9PEZI</name>
<keyword evidence="2" id="KW-1185">Reference proteome</keyword>
<organism evidence="1 2">
    <name type="scientific">Zopfia rhizophila CBS 207.26</name>
    <dbReference type="NCBI Taxonomy" id="1314779"/>
    <lineage>
        <taxon>Eukaryota</taxon>
        <taxon>Fungi</taxon>
        <taxon>Dikarya</taxon>
        <taxon>Ascomycota</taxon>
        <taxon>Pezizomycotina</taxon>
        <taxon>Dothideomycetes</taxon>
        <taxon>Dothideomycetes incertae sedis</taxon>
        <taxon>Zopfiaceae</taxon>
        <taxon>Zopfia</taxon>
    </lineage>
</organism>
<dbReference type="EMBL" id="ML994656">
    <property type="protein sequence ID" value="KAF2180763.1"/>
    <property type="molecule type" value="Genomic_DNA"/>
</dbReference>
<feature type="non-terminal residue" evidence="1">
    <location>
        <position position="159"/>
    </location>
</feature>
<reference evidence="1" key="1">
    <citation type="journal article" date="2020" name="Stud. Mycol.">
        <title>101 Dothideomycetes genomes: a test case for predicting lifestyles and emergence of pathogens.</title>
        <authorList>
            <person name="Haridas S."/>
            <person name="Albert R."/>
            <person name="Binder M."/>
            <person name="Bloem J."/>
            <person name="Labutti K."/>
            <person name="Salamov A."/>
            <person name="Andreopoulos B."/>
            <person name="Baker S."/>
            <person name="Barry K."/>
            <person name="Bills G."/>
            <person name="Bluhm B."/>
            <person name="Cannon C."/>
            <person name="Castanera R."/>
            <person name="Culley D."/>
            <person name="Daum C."/>
            <person name="Ezra D."/>
            <person name="Gonzalez J."/>
            <person name="Henrissat B."/>
            <person name="Kuo A."/>
            <person name="Liang C."/>
            <person name="Lipzen A."/>
            <person name="Lutzoni F."/>
            <person name="Magnuson J."/>
            <person name="Mondo S."/>
            <person name="Nolan M."/>
            <person name="Ohm R."/>
            <person name="Pangilinan J."/>
            <person name="Park H.-J."/>
            <person name="Ramirez L."/>
            <person name="Alfaro M."/>
            <person name="Sun H."/>
            <person name="Tritt A."/>
            <person name="Yoshinaga Y."/>
            <person name="Zwiers L.-H."/>
            <person name="Turgeon B."/>
            <person name="Goodwin S."/>
            <person name="Spatafora J."/>
            <person name="Crous P."/>
            <person name="Grigoriev I."/>
        </authorList>
    </citation>
    <scope>NUCLEOTIDE SEQUENCE</scope>
    <source>
        <strain evidence="1">CBS 207.26</strain>
    </source>
</reference>
<proteinExistence type="predicted"/>
<evidence type="ECO:0000313" key="1">
    <source>
        <dbReference type="EMBL" id="KAF2180763.1"/>
    </source>
</evidence>
<dbReference type="Proteomes" id="UP000800200">
    <property type="component" value="Unassembled WGS sequence"/>
</dbReference>
<gene>
    <name evidence="1" type="ORF">K469DRAFT_464658</name>
</gene>
<sequence length="159" mass="18392">SSRLSAKIPNPPILTNGKDLPYKHWDFQMSNKLIGNADWYEKMSYIIGRIAGKALDHLYSHMEANGGRAAFPGTDIFAFLRTIFVNPLERYQAKNQLRSLKYVLGNNITNFINKFYMLANQAQLPHNEWKDELHDKLPSSLQLPLTTQHLDTSFDFEEY</sequence>